<dbReference type="RefSeq" id="WP_004687419.1">
    <property type="nucleotide sequence ID" value="NC_004311.2"/>
</dbReference>
<dbReference type="KEGG" id="bsi:BS1330_II0362"/>
<dbReference type="EMBL" id="CP002998">
    <property type="protein sequence ID" value="AEM19842.1"/>
    <property type="molecule type" value="Genomic_DNA"/>
</dbReference>
<protein>
    <submittedName>
        <fullName evidence="2">Uncharacterized protein</fullName>
    </submittedName>
</protein>
<organism evidence="2 3">
    <name type="scientific">Brucella suis biovar 1 (strain 1330)</name>
    <dbReference type="NCBI Taxonomy" id="204722"/>
    <lineage>
        <taxon>Bacteria</taxon>
        <taxon>Pseudomonadati</taxon>
        <taxon>Pseudomonadota</taxon>
        <taxon>Alphaproteobacteria</taxon>
        <taxon>Hyphomicrobiales</taxon>
        <taxon>Brucellaceae</taxon>
        <taxon>Brucella/Ochrobactrum group</taxon>
        <taxon>Brucella</taxon>
    </lineage>
</organism>
<dbReference type="PhylomeDB" id="A0A0H3G6V3"/>
<dbReference type="AlphaFoldDB" id="A0A0H3G6V3"/>
<feature type="transmembrane region" description="Helical" evidence="1">
    <location>
        <begin position="6"/>
        <end position="25"/>
    </location>
</feature>
<sequence length="108" mass="12373">MMNDIFFGLMMLGGFFVLGIGMWALGQWLRRKGFGPQLDALDKQYTALQHRVNRLALPAAAHFYGGMGMLNRMPLFGSKNQVVLVERVRMAILQMEEEERQRGRGINR</sequence>
<proteinExistence type="predicted"/>
<evidence type="ECO:0000313" key="2">
    <source>
        <dbReference type="EMBL" id="AEM19842.1"/>
    </source>
</evidence>
<dbReference type="Proteomes" id="UP000007104">
    <property type="component" value="Chromosome II"/>
</dbReference>
<dbReference type="GeneID" id="55592058"/>
<reference evidence="2 3" key="1">
    <citation type="journal article" date="2011" name="J. Bacteriol.">
        <title>Revised genome sequence of Brucella suis 1330.</title>
        <authorList>
            <person name="Tae H."/>
            <person name="Shallom S."/>
            <person name="Settlage R."/>
            <person name="Preston D."/>
            <person name="Adams L.G."/>
            <person name="Garner H.R."/>
        </authorList>
    </citation>
    <scope>NUCLEOTIDE SEQUENCE [LARGE SCALE GENOMIC DNA]</scope>
    <source>
        <strain evidence="2 3">1330</strain>
    </source>
</reference>
<keyword evidence="1" id="KW-0812">Transmembrane</keyword>
<keyword evidence="1" id="KW-0472">Membrane</keyword>
<evidence type="ECO:0000313" key="3">
    <source>
        <dbReference type="Proteomes" id="UP000007104"/>
    </source>
</evidence>
<keyword evidence="1" id="KW-1133">Transmembrane helix</keyword>
<dbReference type="KEGG" id="bms:BRA0365"/>
<dbReference type="HOGENOM" id="CLU_179186_0_0_5"/>
<gene>
    <name evidence="2" type="ordered locus">BS1330_II0362</name>
</gene>
<name>A0A0H3G6V3_BRUSU</name>
<accession>A0A0H3G6V3</accession>
<dbReference type="PATRIC" id="fig|204722.21.peg.137"/>
<evidence type="ECO:0000256" key="1">
    <source>
        <dbReference type="SAM" id="Phobius"/>
    </source>
</evidence>
<keyword evidence="3" id="KW-1185">Reference proteome</keyword>